<comment type="caution">
    <text evidence="1">The sequence shown here is derived from an EMBL/GenBank/DDBJ whole genome shotgun (WGS) entry which is preliminary data.</text>
</comment>
<dbReference type="Proteomes" id="UP000554726">
    <property type="component" value="Unassembled WGS sequence"/>
</dbReference>
<organism evidence="1 2">
    <name type="scientific">Xanthomonas cannabis</name>
    <dbReference type="NCBI Taxonomy" id="1885674"/>
    <lineage>
        <taxon>Bacteria</taxon>
        <taxon>Pseudomonadati</taxon>
        <taxon>Pseudomonadota</taxon>
        <taxon>Gammaproteobacteria</taxon>
        <taxon>Lysobacterales</taxon>
        <taxon>Lysobacteraceae</taxon>
        <taxon>Xanthomonas</taxon>
    </lineage>
</organism>
<protein>
    <submittedName>
        <fullName evidence="1">Uncharacterized protein</fullName>
    </submittedName>
</protein>
<keyword evidence="2" id="KW-1185">Reference proteome</keyword>
<evidence type="ECO:0000313" key="2">
    <source>
        <dbReference type="Proteomes" id="UP000554726"/>
    </source>
</evidence>
<accession>A0ABR6JNC1</accession>
<proteinExistence type="predicted"/>
<dbReference type="EMBL" id="JACHNS010000005">
    <property type="protein sequence ID" value="MBB4594310.1"/>
    <property type="molecule type" value="Genomic_DNA"/>
</dbReference>
<sequence length="94" mass="10710">MVNGDIDNCDVARRAAVETITPLRLGLPLWSNVEQRVCAKHRSNQPRTRWHGRLSQRQLLCTVHGMPCTAARQCMPVSGIMHTRHCRGVLRRVE</sequence>
<reference evidence="1 2" key="1">
    <citation type="submission" date="2020-08" db="EMBL/GenBank/DDBJ databases">
        <title>Studying the diversity of plant-associated saprophytic bacteria and their role in host health and plant-pathogen interactions.</title>
        <authorList>
            <person name="Potnis N."/>
        </authorList>
    </citation>
    <scope>NUCLEOTIDE SEQUENCE [LARGE SCALE GENOMIC DNA]</scope>
    <source>
        <strain evidence="1 2">F16</strain>
    </source>
</reference>
<evidence type="ECO:0000313" key="1">
    <source>
        <dbReference type="EMBL" id="MBB4594310.1"/>
    </source>
</evidence>
<gene>
    <name evidence="1" type="ORF">FHR60_003003</name>
</gene>
<name>A0ABR6JNC1_9XANT</name>